<feature type="transmembrane region" description="Helical" evidence="19">
    <location>
        <begin position="195"/>
        <end position="216"/>
    </location>
</feature>
<comment type="catalytic activity">
    <reaction evidence="13">
        <text>25-hydroxyvitamin D3 sulfate(out) + n H(+)(out) = 25-hydroxyvitamin D3 sulfate(in) + n H(+)(in)</text>
        <dbReference type="Rhea" id="RHEA:75491"/>
        <dbReference type="ChEBI" id="CHEBI:15378"/>
        <dbReference type="ChEBI" id="CHEBI:194336"/>
    </reaction>
</comment>
<dbReference type="GeneID" id="114595762"/>
<dbReference type="OrthoDB" id="3026777at2759"/>
<evidence type="ECO:0000256" key="14">
    <source>
        <dbReference type="ARBA" id="ARBA00036597"/>
    </source>
</evidence>
<comment type="catalytic activity">
    <reaction evidence="12">
        <text>estrone 3-sulfate(out) + n H(+)(out) = estrone 3-sulfate(in) + n H(+)(in)</text>
        <dbReference type="Rhea" id="RHEA:75483"/>
        <dbReference type="ChEBI" id="CHEBI:15378"/>
        <dbReference type="ChEBI" id="CHEBI:60050"/>
    </reaction>
</comment>
<evidence type="ECO:0000256" key="6">
    <source>
        <dbReference type="ARBA" id="ARBA00022989"/>
    </source>
</evidence>
<dbReference type="RefSeq" id="XP_028582236.1">
    <property type="nucleotide sequence ID" value="XM_028726403.1"/>
</dbReference>
<dbReference type="InterPro" id="IPR011701">
    <property type="entry name" value="MFS"/>
</dbReference>
<comment type="catalytic activity">
    <reaction evidence="11">
        <text>cholate(out) + n H(+)(out) = cholate(in) + n H(+)(in)</text>
        <dbReference type="Rhea" id="RHEA:75499"/>
        <dbReference type="ChEBI" id="CHEBI:15378"/>
        <dbReference type="ChEBI" id="CHEBI:29747"/>
    </reaction>
</comment>
<feature type="transmembrane region" description="Helical" evidence="19">
    <location>
        <begin position="128"/>
        <end position="153"/>
    </location>
</feature>
<evidence type="ECO:0000256" key="9">
    <source>
        <dbReference type="ARBA" id="ARBA00023228"/>
    </source>
</evidence>
<evidence type="ECO:0000313" key="21">
    <source>
        <dbReference type="Proteomes" id="UP000472272"/>
    </source>
</evidence>
<evidence type="ECO:0000256" key="13">
    <source>
        <dbReference type="ARBA" id="ARBA00036498"/>
    </source>
</evidence>
<evidence type="ECO:0000256" key="10">
    <source>
        <dbReference type="ARBA" id="ARBA00035788"/>
    </source>
</evidence>
<evidence type="ECO:0000256" key="7">
    <source>
        <dbReference type="ARBA" id="ARBA00023136"/>
    </source>
</evidence>
<keyword evidence="7 19" id="KW-0472">Membrane</keyword>
<reference evidence="20 21" key="1">
    <citation type="journal article" date="2019" name="Proc. Natl. Acad. Sci. U.S.A.">
        <title>Regulatory changes in pterin and carotenoid genes underlie balanced color polymorphisms in the wall lizard.</title>
        <authorList>
            <person name="Andrade P."/>
            <person name="Pinho C."/>
            <person name="Perez I de Lanuza G."/>
            <person name="Afonso S."/>
            <person name="Brejcha J."/>
            <person name="Rubin C.J."/>
            <person name="Wallerman O."/>
            <person name="Pereira P."/>
            <person name="Sabatino S.J."/>
            <person name="Bellati A."/>
            <person name="Pellitteri-Rosa D."/>
            <person name="Bosakova Z."/>
            <person name="Bunikis I."/>
            <person name="Carretero M.A."/>
            <person name="Feiner N."/>
            <person name="Marsik P."/>
            <person name="Pauperio F."/>
            <person name="Salvi D."/>
            <person name="Soler L."/>
            <person name="While G.M."/>
            <person name="Uller T."/>
            <person name="Font E."/>
            <person name="Andersson L."/>
            <person name="Carneiro M."/>
        </authorList>
    </citation>
    <scope>NUCLEOTIDE SEQUENCE</scope>
</reference>
<keyword evidence="5" id="KW-0769">Symport</keyword>
<evidence type="ECO:0000256" key="2">
    <source>
        <dbReference type="ARBA" id="ARBA00022448"/>
    </source>
</evidence>
<dbReference type="SUPFAM" id="SSF103473">
    <property type="entry name" value="MFS general substrate transporter"/>
    <property type="match status" value="1"/>
</dbReference>
<evidence type="ECO:0000256" key="11">
    <source>
        <dbReference type="ARBA" id="ARBA00035844"/>
    </source>
</evidence>
<dbReference type="GO" id="GO:0005765">
    <property type="term" value="C:lysosomal membrane"/>
    <property type="evidence" value="ECO:0007669"/>
    <property type="project" value="UniProtKB-SubCell"/>
</dbReference>
<dbReference type="GO" id="GO:0005375">
    <property type="term" value="F:copper ion transmembrane transporter activity"/>
    <property type="evidence" value="ECO:0007669"/>
    <property type="project" value="Ensembl"/>
</dbReference>
<dbReference type="Pfam" id="PF07690">
    <property type="entry name" value="MFS_1"/>
    <property type="match status" value="1"/>
</dbReference>
<dbReference type="PANTHER" id="PTHR23507:SF9">
    <property type="entry name" value="LYSOSOMAL PROTON-COUPLED STEROID CONJUGATE AND BILE ACID SYMPORTER SLC46A3"/>
    <property type="match status" value="1"/>
</dbReference>
<dbReference type="CTD" id="283537"/>
<dbReference type="Ensembl" id="ENSPMRT00000006561.1">
    <property type="protein sequence ID" value="ENSPMRP00000006170.1"/>
    <property type="gene ID" value="ENSPMRG00000004167.1"/>
</dbReference>
<dbReference type="PANTHER" id="PTHR23507">
    <property type="entry name" value="ZGC:174356"/>
    <property type="match status" value="1"/>
</dbReference>
<protein>
    <recommendedName>
        <fullName evidence="16">Lysosomal proton-coupled steroid conjugate and bile acid symporter SLC46A3</fullName>
    </recommendedName>
    <alternativeName>
        <fullName evidence="17">Solute carrier family 46 member 3</fullName>
    </alternativeName>
</protein>
<keyword evidence="6 19" id="KW-1133">Transmembrane helix</keyword>
<name>A0A670I3Y5_PODMU</name>
<keyword evidence="4" id="KW-0732">Signal</keyword>
<reference evidence="20" key="2">
    <citation type="submission" date="2025-08" db="UniProtKB">
        <authorList>
            <consortium name="Ensembl"/>
        </authorList>
    </citation>
    <scope>IDENTIFICATION</scope>
</reference>
<dbReference type="GO" id="GO:1904613">
    <property type="term" value="P:cellular response to 2,3,7,8-tetrachlorodibenzodioxine"/>
    <property type="evidence" value="ECO:0007669"/>
    <property type="project" value="Ensembl"/>
</dbReference>
<feature type="transmembrane region" description="Helical" evidence="19">
    <location>
        <begin position="380"/>
        <end position="403"/>
    </location>
</feature>
<feature type="transmembrane region" description="Helical" evidence="19">
    <location>
        <begin position="67"/>
        <end position="90"/>
    </location>
</feature>
<reference evidence="20" key="3">
    <citation type="submission" date="2025-09" db="UniProtKB">
        <authorList>
            <consortium name="Ensembl"/>
        </authorList>
    </citation>
    <scope>IDENTIFICATION</scope>
</reference>
<keyword evidence="2" id="KW-0813">Transport</keyword>
<keyword evidence="9" id="KW-0458">Lysosome</keyword>
<dbReference type="KEGG" id="pmua:114595762"/>
<keyword evidence="3 19" id="KW-0812">Transmembrane</keyword>
<keyword evidence="21" id="KW-1185">Reference proteome</keyword>
<feature type="transmembrane region" description="Helical" evidence="19">
    <location>
        <begin position="322"/>
        <end position="342"/>
    </location>
</feature>
<dbReference type="Gene3D" id="1.20.1250.20">
    <property type="entry name" value="MFS general substrate transporter like domains"/>
    <property type="match status" value="1"/>
</dbReference>
<dbReference type="GO" id="GO:0015293">
    <property type="term" value="F:symporter activity"/>
    <property type="evidence" value="ECO:0007669"/>
    <property type="project" value="UniProtKB-KW"/>
</dbReference>
<dbReference type="InterPro" id="IPR036259">
    <property type="entry name" value="MFS_trans_sf"/>
</dbReference>
<dbReference type="RefSeq" id="XP_028582237.1">
    <property type="nucleotide sequence ID" value="XM_028726404.1"/>
</dbReference>
<evidence type="ECO:0000256" key="3">
    <source>
        <dbReference type="ARBA" id="ARBA00022692"/>
    </source>
</evidence>
<dbReference type="Proteomes" id="UP000472272">
    <property type="component" value="Chromosome 4"/>
</dbReference>
<evidence type="ECO:0000256" key="8">
    <source>
        <dbReference type="ARBA" id="ARBA00023180"/>
    </source>
</evidence>
<organism evidence="20 21">
    <name type="scientific">Podarcis muralis</name>
    <name type="common">Wall lizard</name>
    <name type="synonym">Lacerta muralis</name>
    <dbReference type="NCBI Taxonomy" id="64176"/>
    <lineage>
        <taxon>Eukaryota</taxon>
        <taxon>Metazoa</taxon>
        <taxon>Chordata</taxon>
        <taxon>Craniata</taxon>
        <taxon>Vertebrata</taxon>
        <taxon>Euteleostomi</taxon>
        <taxon>Lepidosauria</taxon>
        <taxon>Squamata</taxon>
        <taxon>Bifurcata</taxon>
        <taxon>Unidentata</taxon>
        <taxon>Episquamata</taxon>
        <taxon>Laterata</taxon>
        <taxon>Lacertibaenia</taxon>
        <taxon>Lacertidae</taxon>
        <taxon>Podarcis</taxon>
    </lineage>
</organism>
<feature type="transmembrane region" description="Helical" evidence="19">
    <location>
        <begin position="292"/>
        <end position="315"/>
    </location>
</feature>
<comment type="catalytic activity">
    <reaction evidence="18">
        <text>taurocholate(out) + n H(+)(out) = taurocholate(in) + n H(+)(in)</text>
        <dbReference type="Rhea" id="RHEA:75507"/>
        <dbReference type="ChEBI" id="CHEBI:15378"/>
        <dbReference type="ChEBI" id="CHEBI:36257"/>
    </reaction>
</comment>
<proteinExistence type="inferred from homology"/>
<comment type="catalytic activity">
    <reaction evidence="14">
        <text>glycocholate(out) + n H(+)(out) = glycocholate(in) + n H(+)(in)</text>
        <dbReference type="Rhea" id="RHEA:75503"/>
        <dbReference type="ChEBI" id="CHEBI:15378"/>
        <dbReference type="ChEBI" id="CHEBI:29746"/>
    </reaction>
</comment>
<evidence type="ECO:0000256" key="12">
    <source>
        <dbReference type="ARBA" id="ARBA00036178"/>
    </source>
</evidence>
<evidence type="ECO:0000256" key="17">
    <source>
        <dbReference type="ARBA" id="ARBA00042515"/>
    </source>
</evidence>
<dbReference type="OMA" id="DNTSRCA"/>
<evidence type="ECO:0000256" key="19">
    <source>
        <dbReference type="SAM" id="Phobius"/>
    </source>
</evidence>
<feature type="transmembrane region" description="Helical" evidence="19">
    <location>
        <begin position="409"/>
        <end position="434"/>
    </location>
</feature>
<feature type="transmembrane region" description="Helical" evidence="19">
    <location>
        <begin position="255"/>
        <end position="280"/>
    </location>
</feature>
<evidence type="ECO:0000256" key="18">
    <source>
        <dbReference type="ARBA" id="ARBA00048746"/>
    </source>
</evidence>
<accession>A0A670I3Y5</accession>
<evidence type="ECO:0000256" key="5">
    <source>
        <dbReference type="ARBA" id="ARBA00022847"/>
    </source>
</evidence>
<comment type="catalytic activity">
    <reaction evidence="10">
        <text>dehydroepiandrosterone 3-sulfate(out) + n H(+)(out) = dehydroepiandrosterone 3-sulfate(in) + n H(+)(in)</text>
        <dbReference type="Rhea" id="RHEA:75487"/>
        <dbReference type="ChEBI" id="CHEBI:15378"/>
        <dbReference type="ChEBI" id="CHEBI:57905"/>
    </reaction>
</comment>
<evidence type="ECO:0000313" key="20">
    <source>
        <dbReference type="Ensembl" id="ENSPMRP00000006170.1"/>
    </source>
</evidence>
<keyword evidence="8" id="KW-0325">Glycoprotein</keyword>
<sequence length="458" mass="50887">MKKFMVVEPVVALFMFLYSMPLMQQYVYRKLWEETTNSTFDNDNASHCHVNESDPTFLKQKEVQEKMSIFILKTDLCAGALSILVAFVVVANGERWGRKVSLVLPMVGCLVSSIFLCAISYFSLPLSLLFISAFVTGLFGSIATFLGGAFAFIADLCENEKQNTIRIAVIDFILGVFSGLGGLSSGYILKALGFTWTYVMMSLLQVVNILYVMCFLDDTVRVSEVEPKSLKEKFKETFSGVYDLFRNSSCRKRTLITLLLCTFMTYLFTMIGALSLYTIYELNAPLCWNAIYIGYGSAASTAVSLIGFLGILVLVKYLKDFYLVYLGIFSYVGGAVMAAFATTTLLMFLVRVPSLLLAMPIPVLRSMLSKLVLPNEQGAIFACIACLEVVMGTLGLVTFNSLYAATVGWFPGFCFLFSAGLCIIPLITLSWFLYATWHEYHFALLINEDDSLGENADS</sequence>
<dbReference type="AlphaFoldDB" id="A0A670I3Y5"/>
<dbReference type="GO" id="GO:0034486">
    <property type="term" value="P:vacuolar transmembrane transport"/>
    <property type="evidence" value="ECO:0007669"/>
    <property type="project" value="Ensembl"/>
</dbReference>
<evidence type="ECO:0000256" key="4">
    <source>
        <dbReference type="ARBA" id="ARBA00022729"/>
    </source>
</evidence>
<comment type="similarity">
    <text evidence="15">Belongs to the major facilitator superfamily. SLC46A family.</text>
</comment>
<comment type="subcellular location">
    <subcellularLocation>
        <location evidence="1">Lysosome membrane</location>
        <topology evidence="1">Multi-pass membrane protein</topology>
    </subcellularLocation>
</comment>
<dbReference type="GeneTree" id="ENSGT00950000183096"/>
<feature type="transmembrane region" description="Helical" evidence="19">
    <location>
        <begin position="165"/>
        <end position="189"/>
    </location>
</feature>
<evidence type="ECO:0000256" key="16">
    <source>
        <dbReference type="ARBA" id="ARBA00040938"/>
    </source>
</evidence>
<evidence type="ECO:0000256" key="1">
    <source>
        <dbReference type="ARBA" id="ARBA00004155"/>
    </source>
</evidence>
<dbReference type="RefSeq" id="XP_028582238.1">
    <property type="nucleotide sequence ID" value="XM_028726405.1"/>
</dbReference>
<feature type="transmembrane region" description="Helical" evidence="19">
    <location>
        <begin position="102"/>
        <end position="122"/>
    </location>
</feature>
<evidence type="ECO:0000256" key="15">
    <source>
        <dbReference type="ARBA" id="ARBA00038227"/>
    </source>
</evidence>
<gene>
    <name evidence="20" type="primary">SLC46A3</name>
</gene>